<dbReference type="FunFam" id="3.40.50.360:FF:000015">
    <property type="entry name" value="NADPH-dependent diflavin oxidoreductase 1"/>
    <property type="match status" value="1"/>
</dbReference>
<protein>
    <recommendedName>
        <fullName evidence="10">NADPH-dependent diflavin oxidoreductase 1</fullName>
        <ecNumber evidence="10">1.18.1.-</ecNumber>
    </recommendedName>
    <alternativeName>
        <fullName evidence="10">NADPH-dependent FMN and FAD-containing oxidoreductase</fullName>
    </alternativeName>
</protein>
<evidence type="ECO:0000259" key="11">
    <source>
        <dbReference type="PROSITE" id="PS50902"/>
    </source>
</evidence>
<feature type="binding site" evidence="10">
    <location>
        <position position="532"/>
    </location>
    <ligand>
        <name>NADP(+)</name>
        <dbReference type="ChEBI" id="CHEBI:58349"/>
    </ligand>
</feature>
<dbReference type="HAMAP" id="MF_03178">
    <property type="entry name" value="NDOR1"/>
    <property type="match status" value="1"/>
</dbReference>
<dbReference type="InterPro" id="IPR017938">
    <property type="entry name" value="Riboflavin_synthase-like_b-brl"/>
</dbReference>
<dbReference type="InterPro" id="IPR001709">
    <property type="entry name" value="Flavoprot_Pyr_Nucl_cyt_Rdtase"/>
</dbReference>
<comment type="function">
    <text evidence="10">NADPH-dependent reductase which is a central component of the cytosolic iron-sulfur (Fe-S) protein assembly (CIA) machinery. Transfers electrons from NADPH via its FAD and FMN prosthetic groups to the [2Fe-2S] cluster of the anamorsin/DRE2 homolog, another key component of the CIA machinery. In turn, this reduced cluster provides electrons for assembly of cytosolic iron-sulfur cluster proteins.</text>
</comment>
<comment type="catalytic activity">
    <reaction evidence="10">
        <text>2 oxidized [2Fe-2S]-[protein] + NADPH = 2 reduced [2Fe-2S]-[protein] + NADP(+) + H(+)</text>
        <dbReference type="Rhea" id="RHEA:67716"/>
        <dbReference type="Rhea" id="RHEA-COMP:17327"/>
        <dbReference type="Rhea" id="RHEA-COMP:17328"/>
        <dbReference type="ChEBI" id="CHEBI:15378"/>
        <dbReference type="ChEBI" id="CHEBI:33737"/>
        <dbReference type="ChEBI" id="CHEBI:33738"/>
        <dbReference type="ChEBI" id="CHEBI:57783"/>
        <dbReference type="ChEBI" id="CHEBI:58349"/>
    </reaction>
</comment>
<feature type="binding site" evidence="10">
    <location>
        <begin position="347"/>
        <end position="350"/>
    </location>
    <ligand>
        <name>FAD</name>
        <dbReference type="ChEBI" id="CHEBI:57692"/>
    </ligand>
</feature>
<evidence type="ECO:0000256" key="10">
    <source>
        <dbReference type="HAMAP-Rule" id="MF_03178"/>
    </source>
</evidence>
<keyword evidence="5 10" id="KW-0285">Flavoprotein</keyword>
<evidence type="ECO:0000256" key="3">
    <source>
        <dbReference type="ARBA" id="ARBA00004496"/>
    </source>
</evidence>
<dbReference type="InterPro" id="IPR039261">
    <property type="entry name" value="FNR_nucleotide-bd"/>
</dbReference>
<keyword evidence="14" id="KW-1185">Reference proteome</keyword>
<dbReference type="PANTHER" id="PTHR19384:SF10">
    <property type="entry name" value="NADPH-DEPENDENT DIFLAVIN OXIDOREDUCTASE 1"/>
    <property type="match status" value="1"/>
</dbReference>
<evidence type="ECO:0000256" key="9">
    <source>
        <dbReference type="ARBA" id="ARBA00023002"/>
    </source>
</evidence>
<feature type="binding site" evidence="10">
    <location>
        <position position="424"/>
    </location>
    <ligand>
        <name>NADP(+)</name>
        <dbReference type="ChEBI" id="CHEBI:58349"/>
    </ligand>
</feature>
<accession>I0Z7Z6</accession>
<dbReference type="InterPro" id="IPR003097">
    <property type="entry name" value="CysJ-like_FAD-binding"/>
</dbReference>
<dbReference type="Gene3D" id="1.20.990.10">
    <property type="entry name" value="NADPH-cytochrome p450 Reductase, Chain A, domain 3"/>
    <property type="match status" value="1"/>
</dbReference>
<name>I0Z7Z6_COCSC</name>
<dbReference type="PRINTS" id="PR00369">
    <property type="entry name" value="FLAVODOXIN"/>
</dbReference>
<dbReference type="GO" id="GO:0010181">
    <property type="term" value="F:FMN binding"/>
    <property type="evidence" value="ECO:0007669"/>
    <property type="project" value="UniProtKB-UniRule"/>
</dbReference>
<dbReference type="InterPro" id="IPR028879">
    <property type="entry name" value="NDOR1"/>
</dbReference>
<keyword evidence="9 10" id="KW-0560">Oxidoreductase</keyword>
<dbReference type="AlphaFoldDB" id="I0Z7Z6"/>
<evidence type="ECO:0000313" key="13">
    <source>
        <dbReference type="EMBL" id="EIE26765.1"/>
    </source>
</evidence>
<comment type="similarity">
    <text evidence="10">In the C-terminal section; belongs to the flavoprotein pyridine nucleotide cytochrome reductase family.</text>
</comment>
<feature type="binding site" evidence="10">
    <location>
        <begin position="64"/>
        <end position="67"/>
    </location>
    <ligand>
        <name>FMN</name>
        <dbReference type="ChEBI" id="CHEBI:58210"/>
    </ligand>
</feature>
<dbReference type="KEGG" id="csl:COCSUDRAFT_35227"/>
<evidence type="ECO:0000256" key="6">
    <source>
        <dbReference type="ARBA" id="ARBA00022643"/>
    </source>
</evidence>
<dbReference type="PANTHER" id="PTHR19384">
    <property type="entry name" value="NITRIC OXIDE SYNTHASE-RELATED"/>
    <property type="match status" value="1"/>
</dbReference>
<keyword evidence="7 10" id="KW-0274">FAD</keyword>
<dbReference type="GO" id="GO:0160246">
    <property type="term" value="F:NADPH-iron-sulfur [2Fe-2S] protein oxidoreductase activity"/>
    <property type="evidence" value="ECO:0007669"/>
    <property type="project" value="InterPro"/>
</dbReference>
<dbReference type="InterPro" id="IPR029039">
    <property type="entry name" value="Flavoprotein-like_sf"/>
</dbReference>
<dbReference type="InterPro" id="IPR017927">
    <property type="entry name" value="FAD-bd_FR_type"/>
</dbReference>
<dbReference type="GO" id="GO:0005634">
    <property type="term" value="C:nucleus"/>
    <property type="evidence" value="ECO:0007669"/>
    <property type="project" value="UniProtKB-ARBA"/>
</dbReference>
<dbReference type="GO" id="GO:0050660">
    <property type="term" value="F:flavin adenine dinucleotide binding"/>
    <property type="evidence" value="ECO:0007669"/>
    <property type="project" value="UniProtKB-UniRule"/>
</dbReference>
<comment type="caution">
    <text evidence="13">The sequence shown here is derived from an EMBL/GenBank/DDBJ whole genome shotgun (WGS) entry which is preliminary data.</text>
</comment>
<dbReference type="CDD" id="cd06207">
    <property type="entry name" value="CyPoR_like"/>
    <property type="match status" value="1"/>
</dbReference>
<dbReference type="Gene3D" id="2.40.30.10">
    <property type="entry name" value="Translation factors"/>
    <property type="match status" value="1"/>
</dbReference>
<dbReference type="PROSITE" id="PS50902">
    <property type="entry name" value="FLAVODOXIN_LIKE"/>
    <property type="match status" value="1"/>
</dbReference>
<sequence>MTGEQSERIPLLVLFGSQTGSAQDVAERIGREAKLRQYAPRVMAMDAFDVRLLPEESLVIFVTSTTGQGELPSNMKQSWRFLLRKNLPADSLAGLAHAVFGLGDSGYVQYNVVAKKLTRRLAALGGRAVIEQGLGDDQHPHGYEAALDPWLACLWAALRTEYPLPPGAGYGPWRPYMARVLKNERITAEDHFQDTRHIEVDLGDSGLAYQPGDLLAVFPQQRESALQDFLHRTRLDPDDWVRIQPADPAARVASADVEVRVAALVAGVMDVAGASPRRFFFEVLRCFTRDRAQAERLAYFASPAGREDLSKYNEREGRTALEVLQDFEDATPPLEWLLQAMPRLKPRYFSIASSPRAHPGQAHITAAVVEYATPHRRRKLGVATSWLAGLQPGSPEARVPVWVEPGVMRPPDSDRPMVLIGPGTGVAPFRAFLEDRLAASAQEGAAPVAPSYLYFGCRNEAKDFYYRSFWELSQRSGVLADPGGLVTAFSRDQASKVYVSHRVRETSAQLWAALQQGAVVFVCGSAKKMPQDIAAAFERVCMQEGGMTKAEAAKYMKQLEMKGRYIVEAWS</sequence>
<dbReference type="Pfam" id="PF00258">
    <property type="entry name" value="Flavodoxin_1"/>
    <property type="match status" value="1"/>
</dbReference>
<evidence type="ECO:0000256" key="2">
    <source>
        <dbReference type="ARBA" id="ARBA00001974"/>
    </source>
</evidence>
<dbReference type="OrthoDB" id="1856718at2759"/>
<organism evidence="13 14">
    <name type="scientific">Coccomyxa subellipsoidea (strain C-169)</name>
    <name type="common">Green microalga</name>
    <dbReference type="NCBI Taxonomy" id="574566"/>
    <lineage>
        <taxon>Eukaryota</taxon>
        <taxon>Viridiplantae</taxon>
        <taxon>Chlorophyta</taxon>
        <taxon>core chlorophytes</taxon>
        <taxon>Trebouxiophyceae</taxon>
        <taxon>Trebouxiophyceae incertae sedis</taxon>
        <taxon>Coccomyxaceae</taxon>
        <taxon>Coccomyxa</taxon>
        <taxon>Coccomyxa subellipsoidea</taxon>
    </lineage>
</organism>
<comment type="cofactor">
    <cofactor evidence="2 10">
        <name>FAD</name>
        <dbReference type="ChEBI" id="CHEBI:57692"/>
    </cofactor>
</comment>
<comment type="similarity">
    <text evidence="10">Belongs to the NADPH-dependent diflavin oxidoreductase NDOR1 family.</text>
</comment>
<evidence type="ECO:0000256" key="7">
    <source>
        <dbReference type="ARBA" id="ARBA00022827"/>
    </source>
</evidence>
<dbReference type="GO" id="GO:0050661">
    <property type="term" value="F:NADP binding"/>
    <property type="evidence" value="ECO:0007669"/>
    <property type="project" value="UniProtKB-UniRule"/>
</dbReference>
<reference evidence="13 14" key="1">
    <citation type="journal article" date="2012" name="Genome Biol.">
        <title>The genome of the polar eukaryotic microalga coccomyxa subellipsoidea reveals traits of cold adaptation.</title>
        <authorList>
            <person name="Blanc G."/>
            <person name="Agarkova I."/>
            <person name="Grimwood J."/>
            <person name="Kuo A."/>
            <person name="Brueggeman A."/>
            <person name="Dunigan D."/>
            <person name="Gurnon J."/>
            <person name="Ladunga I."/>
            <person name="Lindquist E."/>
            <person name="Lucas S."/>
            <person name="Pangilinan J."/>
            <person name="Proschold T."/>
            <person name="Salamov A."/>
            <person name="Schmutz J."/>
            <person name="Weeks D."/>
            <person name="Yamada T."/>
            <person name="Claverie J.M."/>
            <person name="Grigoriev I."/>
            <person name="Van Etten J."/>
            <person name="Lomsadze A."/>
            <person name="Borodovsky M."/>
        </authorList>
    </citation>
    <scope>NUCLEOTIDE SEQUENCE [LARGE SCALE GENOMIC DNA]</scope>
    <source>
        <strain evidence="13 14">C-169</strain>
    </source>
</reference>
<dbReference type="Proteomes" id="UP000007264">
    <property type="component" value="Unassembled WGS sequence"/>
</dbReference>
<dbReference type="Pfam" id="PF00667">
    <property type="entry name" value="FAD_binding_1"/>
    <property type="match status" value="1"/>
</dbReference>
<dbReference type="GO" id="GO:0016651">
    <property type="term" value="F:oxidoreductase activity, acting on NAD(P)H"/>
    <property type="evidence" value="ECO:0007669"/>
    <property type="project" value="UniProtKB-UniRule"/>
</dbReference>
<dbReference type="SUPFAM" id="SSF63380">
    <property type="entry name" value="Riboflavin synthase domain-like"/>
    <property type="match status" value="1"/>
</dbReference>
<dbReference type="InterPro" id="IPR008254">
    <property type="entry name" value="Flavodoxin/NO_synth"/>
</dbReference>
<keyword evidence="6 10" id="KW-0288">FMN</keyword>
<keyword evidence="8 10" id="KW-0521">NADP</keyword>
<dbReference type="GO" id="GO:0016226">
    <property type="term" value="P:iron-sulfur cluster assembly"/>
    <property type="evidence" value="ECO:0007669"/>
    <property type="project" value="UniProtKB-UniRule"/>
</dbReference>
<feature type="binding site" evidence="10">
    <location>
        <position position="137"/>
    </location>
    <ligand>
        <name>FMN</name>
        <dbReference type="ChEBI" id="CHEBI:58210"/>
    </ligand>
</feature>
<feature type="binding site" evidence="10">
    <location>
        <begin position="490"/>
        <end position="491"/>
    </location>
    <ligand>
        <name>NADP(+)</name>
        <dbReference type="ChEBI" id="CHEBI:58349"/>
    </ligand>
</feature>
<proteinExistence type="inferred from homology"/>
<evidence type="ECO:0000313" key="14">
    <source>
        <dbReference type="Proteomes" id="UP000007264"/>
    </source>
</evidence>
<keyword evidence="4 10" id="KW-0963">Cytoplasm</keyword>
<dbReference type="SUPFAM" id="SSF52218">
    <property type="entry name" value="Flavoproteins"/>
    <property type="match status" value="1"/>
</dbReference>
<dbReference type="InterPro" id="IPR001433">
    <property type="entry name" value="OxRdtase_FAD/NAD-bd"/>
</dbReference>
<dbReference type="Gene3D" id="3.40.50.80">
    <property type="entry name" value="Nucleotide-binding domain of ferredoxin-NADP reductase (FNR) module"/>
    <property type="match status" value="1"/>
</dbReference>
<feature type="binding site" evidence="10">
    <location>
        <position position="570"/>
    </location>
    <ligand>
        <name>FAD</name>
        <dbReference type="ChEBI" id="CHEBI:57692"/>
    </ligand>
</feature>
<dbReference type="FunFam" id="3.40.50.80:FF:000032">
    <property type="entry name" value="NADPH-dependent diflavin oxidoreductase 1"/>
    <property type="match status" value="1"/>
</dbReference>
<dbReference type="InterPro" id="IPR023173">
    <property type="entry name" value="NADPH_Cyt_P450_Rdtase_alpha"/>
</dbReference>
<dbReference type="PROSITE" id="PS51384">
    <property type="entry name" value="FAD_FR"/>
    <property type="match status" value="1"/>
</dbReference>
<dbReference type="Gene3D" id="3.40.50.360">
    <property type="match status" value="1"/>
</dbReference>
<dbReference type="EC" id="1.18.1.-" evidence="10"/>
<evidence type="ECO:0000256" key="1">
    <source>
        <dbReference type="ARBA" id="ARBA00001917"/>
    </source>
</evidence>
<comment type="similarity">
    <text evidence="10">In the N-terminal section; belongs to the flavodoxin family.</text>
</comment>
<dbReference type="eggNOG" id="KOG1159">
    <property type="taxonomic scope" value="Eukaryota"/>
</dbReference>
<dbReference type="GO" id="GO:0005829">
    <property type="term" value="C:cytosol"/>
    <property type="evidence" value="ECO:0007669"/>
    <property type="project" value="TreeGrafter"/>
</dbReference>
<dbReference type="Pfam" id="PF00175">
    <property type="entry name" value="NAD_binding_1"/>
    <property type="match status" value="1"/>
</dbReference>
<feature type="domain" description="FAD-binding FR-type" evidence="12">
    <location>
        <begin position="173"/>
        <end position="411"/>
    </location>
</feature>
<dbReference type="SUPFAM" id="SSF52343">
    <property type="entry name" value="Ferredoxin reductase-like, C-terminal NADP-linked domain"/>
    <property type="match status" value="1"/>
</dbReference>
<evidence type="ECO:0000259" key="12">
    <source>
        <dbReference type="PROSITE" id="PS51384"/>
    </source>
</evidence>
<comment type="subcellular location">
    <subcellularLocation>
        <location evidence="3 10">Cytoplasm</location>
    </subcellularLocation>
</comment>
<dbReference type="InterPro" id="IPR001094">
    <property type="entry name" value="Flavdoxin-like"/>
</dbReference>
<dbReference type="GeneID" id="17044775"/>
<evidence type="ECO:0000256" key="5">
    <source>
        <dbReference type="ARBA" id="ARBA00022630"/>
    </source>
</evidence>
<evidence type="ECO:0000256" key="4">
    <source>
        <dbReference type="ARBA" id="ARBA00022490"/>
    </source>
</evidence>
<dbReference type="EMBL" id="AGSI01000002">
    <property type="protein sequence ID" value="EIE26765.1"/>
    <property type="molecule type" value="Genomic_DNA"/>
</dbReference>
<gene>
    <name evidence="13" type="ORF">COCSUDRAFT_35227</name>
</gene>
<dbReference type="STRING" id="574566.I0Z7Z6"/>
<comment type="caution">
    <text evidence="10">Lacks conserved residue(s) required for the propagation of feature annotation.</text>
</comment>
<dbReference type="RefSeq" id="XP_005651309.1">
    <property type="nucleotide sequence ID" value="XM_005651252.1"/>
</dbReference>
<comment type="cofactor">
    <cofactor evidence="1 10">
        <name>FMN</name>
        <dbReference type="ChEBI" id="CHEBI:58210"/>
    </cofactor>
</comment>
<evidence type="ECO:0000256" key="8">
    <source>
        <dbReference type="ARBA" id="ARBA00022857"/>
    </source>
</evidence>
<dbReference type="PRINTS" id="PR00371">
    <property type="entry name" value="FPNCR"/>
</dbReference>
<feature type="domain" description="Flavodoxin-like" evidence="11">
    <location>
        <begin position="11"/>
        <end position="155"/>
    </location>
</feature>